<evidence type="ECO:0000256" key="5">
    <source>
        <dbReference type="ARBA" id="ARBA00022989"/>
    </source>
</evidence>
<reference evidence="9" key="1">
    <citation type="submission" date="2020-01" db="EMBL/GenBank/DDBJ databases">
        <authorList>
            <person name="Chen W.-M."/>
        </authorList>
    </citation>
    <scope>NUCLEOTIDE SEQUENCE</scope>
    <source>
        <strain evidence="9">CYK-10</strain>
    </source>
</reference>
<organism evidence="9 10">
    <name type="scientific">Stagnihabitans tardus</name>
    <dbReference type="NCBI Taxonomy" id="2699202"/>
    <lineage>
        <taxon>Bacteria</taxon>
        <taxon>Pseudomonadati</taxon>
        <taxon>Pseudomonadota</taxon>
        <taxon>Alphaproteobacteria</taxon>
        <taxon>Rhodobacterales</taxon>
        <taxon>Paracoccaceae</taxon>
        <taxon>Stagnihabitans</taxon>
    </lineage>
</organism>
<proteinExistence type="predicted"/>
<feature type="transmembrane region" description="Helical" evidence="7">
    <location>
        <begin position="466"/>
        <end position="485"/>
    </location>
</feature>
<protein>
    <submittedName>
        <fullName evidence="9">DHA2 family efflux MFS transporter permease subunit</fullName>
    </submittedName>
</protein>
<feature type="domain" description="Major facilitator superfamily (MFS) profile" evidence="8">
    <location>
        <begin position="20"/>
        <end position="490"/>
    </location>
</feature>
<name>A0AAE5BVC5_9RHOB</name>
<feature type="transmembrane region" description="Helical" evidence="7">
    <location>
        <begin position="272"/>
        <end position="298"/>
    </location>
</feature>
<accession>A0AAE5BVC5</accession>
<keyword evidence="4 7" id="KW-0812">Transmembrane</keyword>
<comment type="subcellular location">
    <subcellularLocation>
        <location evidence="1">Cell membrane</location>
        <topology evidence="1">Multi-pass membrane protein</topology>
    </subcellularLocation>
</comment>
<evidence type="ECO:0000256" key="2">
    <source>
        <dbReference type="ARBA" id="ARBA00022448"/>
    </source>
</evidence>
<sequence length="499" mass="51561">MSEPNPRITHGGEAKSLRMVILSVGLLLLLAALDQSIVSTALPRIVKDLGGIEHLSWVVTAYILTSTVVAPLYGKLGDLYGRRNTIFASVGIFLLGSLACGLAGTMTELILARALQGLGGGGLFVLALSVVGDAVPPQDRGKIQGVFAAVFATSSVIGPLAGGWLTEYADWHWIFFINLPLGGLALVGFAASFKPRGTRVSHKIDWWGALALTIGIGGLTLLTSLGGRSFGWTSATGLGMGLVSLVALAAFLRIETRAAEPILPLWLFKMNVFWVTSVLGFVVGAAMFGAVTFLPIYLQFAKGSTPTASGLEMIPLTAGILAASTLAGRYMGRTGRYLILPKLGMSGLAIGLLGLSQIGVETPYPVFAGLLLVLGLGMGCIFPVVTTAVQNAVPRHTLGTATAAGILLRQLGGALGVAAFGAIFSAGLFARLGEAASQITVGEGASSLDPAKAAAMADAVVLSVHPIFWIAGLAALFGLAFAFVLEEIPLINRVVPKGE</sequence>
<feature type="transmembrane region" description="Helical" evidence="7">
    <location>
        <begin position="343"/>
        <end position="360"/>
    </location>
</feature>
<dbReference type="NCBIfam" id="TIGR00711">
    <property type="entry name" value="efflux_EmrB"/>
    <property type="match status" value="1"/>
</dbReference>
<evidence type="ECO:0000259" key="8">
    <source>
        <dbReference type="PROSITE" id="PS50850"/>
    </source>
</evidence>
<evidence type="ECO:0000313" key="10">
    <source>
        <dbReference type="Proteomes" id="UP001193501"/>
    </source>
</evidence>
<dbReference type="AlphaFoldDB" id="A0AAE5BVC5"/>
<feature type="transmembrane region" description="Helical" evidence="7">
    <location>
        <begin position="230"/>
        <end position="252"/>
    </location>
</feature>
<dbReference type="PANTHER" id="PTHR23501">
    <property type="entry name" value="MAJOR FACILITATOR SUPERFAMILY"/>
    <property type="match status" value="1"/>
</dbReference>
<comment type="caution">
    <text evidence="9">The sequence shown here is derived from an EMBL/GenBank/DDBJ whole genome shotgun (WGS) entry which is preliminary data.</text>
</comment>
<feature type="transmembrane region" description="Helical" evidence="7">
    <location>
        <begin position="406"/>
        <end position="430"/>
    </location>
</feature>
<feature type="transmembrane region" description="Helical" evidence="7">
    <location>
        <begin position="143"/>
        <end position="165"/>
    </location>
</feature>
<keyword evidence="6 7" id="KW-0472">Membrane</keyword>
<gene>
    <name evidence="9" type="ORF">GV832_05830</name>
</gene>
<feature type="transmembrane region" description="Helical" evidence="7">
    <location>
        <begin position="313"/>
        <end position="331"/>
    </location>
</feature>
<keyword evidence="3" id="KW-1003">Cell membrane</keyword>
<feature type="transmembrane region" description="Helical" evidence="7">
    <location>
        <begin position="366"/>
        <end position="385"/>
    </location>
</feature>
<dbReference type="SUPFAM" id="SSF103473">
    <property type="entry name" value="MFS general substrate transporter"/>
    <property type="match status" value="1"/>
</dbReference>
<dbReference type="RefSeq" id="WP_168773896.1">
    <property type="nucleotide sequence ID" value="NZ_JAABNR010000004.1"/>
</dbReference>
<keyword evidence="5 7" id="KW-1133">Transmembrane helix</keyword>
<dbReference type="EMBL" id="JAABNR010000004">
    <property type="protein sequence ID" value="NBZ87093.1"/>
    <property type="molecule type" value="Genomic_DNA"/>
</dbReference>
<feature type="transmembrane region" description="Helical" evidence="7">
    <location>
        <begin position="55"/>
        <end position="74"/>
    </location>
</feature>
<dbReference type="Gene3D" id="1.20.1720.10">
    <property type="entry name" value="Multidrug resistance protein D"/>
    <property type="match status" value="1"/>
</dbReference>
<feature type="transmembrane region" description="Helical" evidence="7">
    <location>
        <begin position="86"/>
        <end position="104"/>
    </location>
</feature>
<dbReference type="InterPro" id="IPR036259">
    <property type="entry name" value="MFS_trans_sf"/>
</dbReference>
<dbReference type="PRINTS" id="PR01036">
    <property type="entry name" value="TCRTETB"/>
</dbReference>
<evidence type="ECO:0000313" key="9">
    <source>
        <dbReference type="EMBL" id="NBZ87093.1"/>
    </source>
</evidence>
<feature type="transmembrane region" description="Helical" evidence="7">
    <location>
        <begin position="204"/>
        <end position="224"/>
    </location>
</feature>
<dbReference type="Pfam" id="PF07690">
    <property type="entry name" value="MFS_1"/>
    <property type="match status" value="1"/>
</dbReference>
<keyword evidence="10" id="KW-1185">Reference proteome</keyword>
<dbReference type="GO" id="GO:0005886">
    <property type="term" value="C:plasma membrane"/>
    <property type="evidence" value="ECO:0007669"/>
    <property type="project" value="UniProtKB-SubCell"/>
</dbReference>
<keyword evidence="2" id="KW-0813">Transport</keyword>
<dbReference type="Gene3D" id="1.20.1250.20">
    <property type="entry name" value="MFS general substrate transporter like domains"/>
    <property type="match status" value="1"/>
</dbReference>
<feature type="transmembrane region" description="Helical" evidence="7">
    <location>
        <begin position="171"/>
        <end position="192"/>
    </location>
</feature>
<feature type="transmembrane region" description="Helical" evidence="7">
    <location>
        <begin position="110"/>
        <end position="131"/>
    </location>
</feature>
<evidence type="ECO:0000256" key="7">
    <source>
        <dbReference type="SAM" id="Phobius"/>
    </source>
</evidence>
<evidence type="ECO:0000256" key="6">
    <source>
        <dbReference type="ARBA" id="ARBA00023136"/>
    </source>
</evidence>
<dbReference type="PANTHER" id="PTHR23501:SF197">
    <property type="entry name" value="COMD"/>
    <property type="match status" value="1"/>
</dbReference>
<dbReference type="Proteomes" id="UP001193501">
    <property type="component" value="Unassembled WGS sequence"/>
</dbReference>
<dbReference type="FunFam" id="1.20.1720.10:FF:000004">
    <property type="entry name" value="EmrB/QacA family drug resistance transporter"/>
    <property type="match status" value="1"/>
</dbReference>
<evidence type="ECO:0000256" key="3">
    <source>
        <dbReference type="ARBA" id="ARBA00022475"/>
    </source>
</evidence>
<evidence type="ECO:0000256" key="4">
    <source>
        <dbReference type="ARBA" id="ARBA00022692"/>
    </source>
</evidence>
<dbReference type="InterPro" id="IPR011701">
    <property type="entry name" value="MFS"/>
</dbReference>
<dbReference type="PROSITE" id="PS50850">
    <property type="entry name" value="MFS"/>
    <property type="match status" value="1"/>
</dbReference>
<dbReference type="InterPro" id="IPR004638">
    <property type="entry name" value="EmrB-like"/>
</dbReference>
<dbReference type="GO" id="GO:0022857">
    <property type="term" value="F:transmembrane transporter activity"/>
    <property type="evidence" value="ECO:0007669"/>
    <property type="project" value="InterPro"/>
</dbReference>
<evidence type="ECO:0000256" key="1">
    <source>
        <dbReference type="ARBA" id="ARBA00004651"/>
    </source>
</evidence>
<dbReference type="InterPro" id="IPR020846">
    <property type="entry name" value="MFS_dom"/>
</dbReference>